<feature type="compositionally biased region" description="Basic and acidic residues" evidence="1">
    <location>
        <begin position="458"/>
        <end position="471"/>
    </location>
</feature>
<feature type="non-terminal residue" evidence="2">
    <location>
        <position position="1"/>
    </location>
</feature>
<accession>A0A9W9SX99</accession>
<evidence type="ECO:0000256" key="1">
    <source>
        <dbReference type="SAM" id="MobiDB-lite"/>
    </source>
</evidence>
<dbReference type="RefSeq" id="XP_058307462.1">
    <property type="nucleotide sequence ID" value="XM_058453271.1"/>
</dbReference>
<reference evidence="2" key="2">
    <citation type="journal article" date="2023" name="IMA Fungus">
        <title>Comparative genomic study of the Penicillium genus elucidates a diverse pangenome and 15 lateral gene transfer events.</title>
        <authorList>
            <person name="Petersen C."/>
            <person name="Sorensen T."/>
            <person name="Nielsen M.R."/>
            <person name="Sondergaard T.E."/>
            <person name="Sorensen J.L."/>
            <person name="Fitzpatrick D.A."/>
            <person name="Frisvad J.C."/>
            <person name="Nielsen K.L."/>
        </authorList>
    </citation>
    <scope>NUCLEOTIDE SEQUENCE</scope>
    <source>
        <strain evidence="2">IBT 15544</strain>
    </source>
</reference>
<dbReference type="AlphaFoldDB" id="A0A9W9SX99"/>
<dbReference type="Proteomes" id="UP001150904">
    <property type="component" value="Unassembled WGS sequence"/>
</dbReference>
<evidence type="ECO:0000313" key="3">
    <source>
        <dbReference type="Proteomes" id="UP001150904"/>
    </source>
</evidence>
<feature type="region of interest" description="Disordered" evidence="1">
    <location>
        <begin position="426"/>
        <end position="482"/>
    </location>
</feature>
<feature type="region of interest" description="Disordered" evidence="1">
    <location>
        <begin position="358"/>
        <end position="377"/>
    </location>
</feature>
<name>A0A9W9SX99_9EURO</name>
<feature type="compositionally biased region" description="Low complexity" evidence="1">
    <location>
        <begin position="285"/>
        <end position="296"/>
    </location>
</feature>
<proteinExistence type="predicted"/>
<reference evidence="2" key="1">
    <citation type="submission" date="2022-12" db="EMBL/GenBank/DDBJ databases">
        <authorList>
            <person name="Petersen C."/>
        </authorList>
    </citation>
    <scope>NUCLEOTIDE SEQUENCE</scope>
    <source>
        <strain evidence="2">IBT 15544</strain>
    </source>
</reference>
<dbReference type="GeneID" id="83180572"/>
<evidence type="ECO:0000313" key="2">
    <source>
        <dbReference type="EMBL" id="KAJ5201546.1"/>
    </source>
</evidence>
<feature type="region of interest" description="Disordered" evidence="1">
    <location>
        <begin position="265"/>
        <end position="296"/>
    </location>
</feature>
<comment type="caution">
    <text evidence="2">The sequence shown here is derived from an EMBL/GenBank/DDBJ whole genome shotgun (WGS) entry which is preliminary data.</text>
</comment>
<keyword evidence="3" id="KW-1185">Reference proteome</keyword>
<sequence>IAPSLNTLLPQWISSRSICSRDPSSIASLHPNIVHTVTMRYENWDVLLFPEGSKVPVQEFKTQCFVTRDTGSPYLQNPTITSPSSYYPVQGNFGQLPVLTTFVPSMAKDSPYRFSIHSWEKPRPSRLIEGMMQPDDILMYEARVFVDGDCVAGGFFSQRTQWPYVMDLSSVIDRDGNQDMLRFPAFHREILEQRHWDAGDVNGRIRLVLAEGFSRPLRSPPFERVKDTIVFSFQHAPLHILEYSNIAWPNPSMWAHSRAGFKYTTGSSSDSKAPDDAHSHSPTKSASAGSSFAAAMSNHSSGPHHVYNAWAPNRAFPLPVWQHGYQDSRYVNHHRFPEPFAEPAPSFLNEAGWGHRGARSSREDIPMPDYSSSASSRAISGGTGISYDQVHMDDDQYNLLIQALTPTKSGGVRAPSNTPSATVNAAKLGLSPSGNVKSKKETFQDDTQETPKKLVKQVVKDAVKENSREVSEEMDDTSISTL</sequence>
<dbReference type="EMBL" id="JAPQKR010000013">
    <property type="protein sequence ID" value="KAJ5201546.1"/>
    <property type="molecule type" value="Genomic_DNA"/>
</dbReference>
<dbReference type="OrthoDB" id="5417628at2759"/>
<gene>
    <name evidence="2" type="ORF">N7498_006209</name>
</gene>
<organism evidence="2 3">
    <name type="scientific">Penicillium cinerascens</name>
    <dbReference type="NCBI Taxonomy" id="70096"/>
    <lineage>
        <taxon>Eukaryota</taxon>
        <taxon>Fungi</taxon>
        <taxon>Dikarya</taxon>
        <taxon>Ascomycota</taxon>
        <taxon>Pezizomycotina</taxon>
        <taxon>Eurotiomycetes</taxon>
        <taxon>Eurotiomycetidae</taxon>
        <taxon>Eurotiales</taxon>
        <taxon>Aspergillaceae</taxon>
        <taxon>Penicillium</taxon>
    </lineage>
</organism>
<protein>
    <submittedName>
        <fullName evidence="2">Uncharacterized protein</fullName>
    </submittedName>
</protein>